<accession>A0A9P3HI22</accession>
<feature type="region of interest" description="Disordered" evidence="2">
    <location>
        <begin position="480"/>
        <end position="506"/>
    </location>
</feature>
<evidence type="ECO:0000256" key="1">
    <source>
        <dbReference type="SAM" id="Coils"/>
    </source>
</evidence>
<feature type="compositionally biased region" description="Polar residues" evidence="2">
    <location>
        <begin position="1"/>
        <end position="21"/>
    </location>
</feature>
<evidence type="ECO:0000313" key="3">
    <source>
        <dbReference type="EMBL" id="GJJ77119.1"/>
    </source>
</evidence>
<reference evidence="3" key="2">
    <citation type="journal article" date="2022" name="Microbiol. Resour. Announc.">
        <title>Whole-Genome Sequence of Entomortierella parvispora E1425, a Mucoromycotan Fungus Associated with Burkholderiaceae-Related Endosymbiotic Bacteria.</title>
        <authorList>
            <person name="Herlambang A."/>
            <person name="Guo Y."/>
            <person name="Takashima Y."/>
            <person name="Narisawa K."/>
            <person name="Ohta H."/>
            <person name="Nishizawa T."/>
        </authorList>
    </citation>
    <scope>NUCLEOTIDE SEQUENCE</scope>
    <source>
        <strain evidence="3">E1425</strain>
    </source>
</reference>
<proteinExistence type="predicted"/>
<comment type="caution">
    <text evidence="3">The sequence shown here is derived from an EMBL/GenBank/DDBJ whole genome shotgun (WGS) entry which is preliminary data.</text>
</comment>
<keyword evidence="1" id="KW-0175">Coiled coil</keyword>
<gene>
    <name evidence="3" type="ORF">EMPS_09478</name>
</gene>
<reference evidence="3" key="1">
    <citation type="submission" date="2021-11" db="EMBL/GenBank/DDBJ databases">
        <authorList>
            <person name="Herlambang A."/>
            <person name="Guo Y."/>
            <person name="Takashima Y."/>
            <person name="Nishizawa T."/>
        </authorList>
    </citation>
    <scope>NUCLEOTIDE SEQUENCE</scope>
    <source>
        <strain evidence="3">E1425</strain>
    </source>
</reference>
<protein>
    <submittedName>
        <fullName evidence="3">Uncharacterized protein</fullName>
    </submittedName>
</protein>
<evidence type="ECO:0000256" key="2">
    <source>
        <dbReference type="SAM" id="MobiDB-lite"/>
    </source>
</evidence>
<feature type="region of interest" description="Disordered" evidence="2">
    <location>
        <begin position="1"/>
        <end position="22"/>
    </location>
</feature>
<feature type="compositionally biased region" description="Low complexity" evidence="2">
    <location>
        <begin position="480"/>
        <end position="493"/>
    </location>
</feature>
<dbReference type="AlphaFoldDB" id="A0A9P3HI22"/>
<feature type="region of interest" description="Disordered" evidence="2">
    <location>
        <begin position="98"/>
        <end position="137"/>
    </location>
</feature>
<dbReference type="Proteomes" id="UP000827284">
    <property type="component" value="Unassembled WGS sequence"/>
</dbReference>
<dbReference type="EMBL" id="BQFW01000013">
    <property type="protein sequence ID" value="GJJ77119.1"/>
    <property type="molecule type" value="Genomic_DNA"/>
</dbReference>
<name>A0A9P3HI22_9FUNG</name>
<feature type="compositionally biased region" description="Basic and acidic residues" evidence="2">
    <location>
        <begin position="107"/>
        <end position="123"/>
    </location>
</feature>
<feature type="coiled-coil region" evidence="1">
    <location>
        <begin position="380"/>
        <end position="421"/>
    </location>
</feature>
<sequence length="592" mass="64497">MADTPNPATKPTLDSTALETNSVDDRYSNHALPETNKIATPQQGNRGILADKVDSIGKDPVLSFSRFLTQRTTVLLPTVATAFLTEKKFINSPQSVNRNVSPLNVDVKPHNKDNTNSHSKDASNSKTSALGATAPHPHTGLSWMTLGQSLRRNSCGQQSTSGHASAMTIQNTSPVGSLQISPLGHPLSSVVMTPKVNGAMNGSPREAEQKKSALLHYSPAYNPLADFPGADSYAHYVSSRATNSAPATLRSTASLDPGLIDTKYVLPPVVSLSSAPAVLTATRVPIQPRAATMPDSIQGVHPLSLEPERRTDALDCGRDPSSHDNYSLNVDTNEMFQSSSAPLSQGSFNSFPSGWPQEIQEIRERIMEGRADLETYTLMYQQRQENLHLAVEEYNHLKRERMALEQRIESLETEYRRAKGAEATAMPSFEDKECCLTRQKRAGLLMGATTPTIVPASSSSSVFNPAQLRMAMSAFTAASSSAAPRSPPSAWSSENAKTSPSSSMCPLCQKSDTLAREQGQLRKMDKEMDQAQKRVQKCTSYLNHAKRTYLDPIRKHLAEDQAILSQVLIRSKRRSEGDLLTGYTGAKTVNKF</sequence>
<feature type="compositionally biased region" description="Polar residues" evidence="2">
    <location>
        <begin position="494"/>
        <end position="504"/>
    </location>
</feature>
<evidence type="ECO:0000313" key="4">
    <source>
        <dbReference type="Proteomes" id="UP000827284"/>
    </source>
</evidence>
<keyword evidence="4" id="KW-1185">Reference proteome</keyword>
<organism evidence="3 4">
    <name type="scientific">Entomortierella parvispora</name>
    <dbReference type="NCBI Taxonomy" id="205924"/>
    <lineage>
        <taxon>Eukaryota</taxon>
        <taxon>Fungi</taxon>
        <taxon>Fungi incertae sedis</taxon>
        <taxon>Mucoromycota</taxon>
        <taxon>Mortierellomycotina</taxon>
        <taxon>Mortierellomycetes</taxon>
        <taxon>Mortierellales</taxon>
        <taxon>Mortierellaceae</taxon>
        <taxon>Entomortierella</taxon>
    </lineage>
</organism>